<dbReference type="GO" id="GO:0046872">
    <property type="term" value="F:metal ion binding"/>
    <property type="evidence" value="ECO:0007669"/>
    <property type="project" value="UniProtKB-KW"/>
</dbReference>
<dbReference type="PROSITE" id="PS51352">
    <property type="entry name" value="THIOREDOXIN_2"/>
    <property type="match status" value="1"/>
</dbReference>
<evidence type="ECO:0000313" key="8">
    <source>
        <dbReference type="Proteomes" id="UP000077363"/>
    </source>
</evidence>
<feature type="domain" description="Thioredoxin" evidence="6">
    <location>
        <begin position="56"/>
        <end position="221"/>
    </location>
</feature>
<dbReference type="EMBL" id="CP011387">
    <property type="protein sequence ID" value="ANE43041.1"/>
    <property type="molecule type" value="Genomic_DNA"/>
</dbReference>
<feature type="transmembrane region" description="Helical" evidence="5">
    <location>
        <begin position="20"/>
        <end position="43"/>
    </location>
</feature>
<dbReference type="Gene3D" id="3.40.30.10">
    <property type="entry name" value="Glutaredoxin"/>
    <property type="match status" value="1"/>
</dbReference>
<evidence type="ECO:0000256" key="2">
    <source>
        <dbReference type="ARBA" id="ARBA00023008"/>
    </source>
</evidence>
<dbReference type="CDD" id="cd02968">
    <property type="entry name" value="SCO"/>
    <property type="match status" value="1"/>
</dbReference>
<keyword evidence="8" id="KW-1185">Reference proteome</keyword>
<dbReference type="PATRIC" id="fig|1182568.3.peg.800"/>
<dbReference type="InterPro" id="IPR036249">
    <property type="entry name" value="Thioredoxin-like_sf"/>
</dbReference>
<keyword evidence="2 3" id="KW-0186">Copper</keyword>
<gene>
    <name evidence="7" type="ORF">SU48_03835</name>
</gene>
<feature type="binding site" evidence="3">
    <location>
        <position position="184"/>
    </location>
    <ligand>
        <name>Cu cation</name>
        <dbReference type="ChEBI" id="CHEBI:23378"/>
    </ligand>
</feature>
<dbReference type="AlphaFoldDB" id="A0A172T7S2"/>
<evidence type="ECO:0000259" key="6">
    <source>
        <dbReference type="PROSITE" id="PS51352"/>
    </source>
</evidence>
<dbReference type="KEGG" id="dpu:SU48_03835"/>
<evidence type="ECO:0000256" key="3">
    <source>
        <dbReference type="PIRSR" id="PIRSR603782-1"/>
    </source>
</evidence>
<evidence type="ECO:0000256" key="4">
    <source>
        <dbReference type="PIRSR" id="PIRSR603782-2"/>
    </source>
</evidence>
<keyword evidence="5" id="KW-1133">Transmembrane helix</keyword>
<feature type="binding site" evidence="3">
    <location>
        <position position="95"/>
    </location>
    <ligand>
        <name>Cu cation</name>
        <dbReference type="ChEBI" id="CHEBI:23378"/>
    </ligand>
</feature>
<dbReference type="OrthoDB" id="9811998at2"/>
<keyword evidence="4" id="KW-1015">Disulfide bond</keyword>
<feature type="disulfide bond" description="Redox-active" evidence="4">
    <location>
        <begin position="95"/>
        <end position="99"/>
    </location>
</feature>
<keyword evidence="5" id="KW-0812">Transmembrane</keyword>
<dbReference type="InterPro" id="IPR003782">
    <property type="entry name" value="SCO1/SenC"/>
</dbReference>
<dbReference type="SUPFAM" id="SSF52833">
    <property type="entry name" value="Thioredoxin-like"/>
    <property type="match status" value="1"/>
</dbReference>
<comment type="similarity">
    <text evidence="1">Belongs to the SCO1/2 family.</text>
</comment>
<evidence type="ECO:0000256" key="5">
    <source>
        <dbReference type="SAM" id="Phobius"/>
    </source>
</evidence>
<keyword evidence="3" id="KW-0479">Metal-binding</keyword>
<protein>
    <submittedName>
        <fullName evidence="7">Electron transporter SenC</fullName>
    </submittedName>
</protein>
<name>A0A172T7S2_9DEIO</name>
<dbReference type="RefSeq" id="WP_064014095.1">
    <property type="nucleotide sequence ID" value="NZ_CP011387.1"/>
</dbReference>
<organism evidence="7 8">
    <name type="scientific">Deinococcus puniceus</name>
    <dbReference type="NCBI Taxonomy" id="1182568"/>
    <lineage>
        <taxon>Bacteria</taxon>
        <taxon>Thermotogati</taxon>
        <taxon>Deinococcota</taxon>
        <taxon>Deinococci</taxon>
        <taxon>Deinococcales</taxon>
        <taxon>Deinococcaceae</taxon>
        <taxon>Deinococcus</taxon>
    </lineage>
</organism>
<evidence type="ECO:0000256" key="1">
    <source>
        <dbReference type="ARBA" id="ARBA00010996"/>
    </source>
</evidence>
<accession>A0A172T7S2</accession>
<evidence type="ECO:0000313" key="7">
    <source>
        <dbReference type="EMBL" id="ANE43041.1"/>
    </source>
</evidence>
<dbReference type="InterPro" id="IPR013766">
    <property type="entry name" value="Thioredoxin_domain"/>
</dbReference>
<dbReference type="STRING" id="1182568.SU48_03835"/>
<proteinExistence type="inferred from homology"/>
<dbReference type="PANTHER" id="PTHR12151">
    <property type="entry name" value="ELECTRON TRANSPORT PROTIN SCO1/SENC FAMILY MEMBER"/>
    <property type="match status" value="1"/>
</dbReference>
<reference evidence="7 8" key="1">
    <citation type="submission" date="2015-01" db="EMBL/GenBank/DDBJ databases">
        <title>Deinococcus puniceus/DY1/ whole genome sequencing.</title>
        <authorList>
            <person name="Kim M.K."/>
            <person name="Srinivasan S."/>
            <person name="Lee J.-J."/>
        </authorList>
    </citation>
    <scope>NUCLEOTIDE SEQUENCE [LARGE SCALE GENOMIC DNA]</scope>
    <source>
        <strain evidence="7 8">DY1</strain>
    </source>
</reference>
<feature type="binding site" evidence="3">
    <location>
        <position position="99"/>
    </location>
    <ligand>
        <name>Cu cation</name>
        <dbReference type="ChEBI" id="CHEBI:23378"/>
    </ligand>
</feature>
<dbReference type="Proteomes" id="UP000077363">
    <property type="component" value="Chromosome"/>
</dbReference>
<dbReference type="Pfam" id="PF02630">
    <property type="entry name" value="SCO1-SenC"/>
    <property type="match status" value="1"/>
</dbReference>
<dbReference type="PANTHER" id="PTHR12151:SF25">
    <property type="entry name" value="LINALOOL DEHYDRATASE_ISOMERASE DOMAIN-CONTAINING PROTEIN"/>
    <property type="match status" value="1"/>
</dbReference>
<sequence>MTDHPANPAPSTPAHPSGRPWYVSAILAVCAITLVLGGAWVFARIRSPFPFYGTAYDAPKQAAAFRGTDQDGRPFAFTPAADKKVTALFFGFTHCPNICPLSLAYLDKVRLSLTPAEQAQFQVVLVSVDPARDTPERLREYVTFFGKAQGVWIPEPALSRVAREYGASYQKADIKTAREYQINHTTATYLIDAEGRLRVLWDYTQLPQVERVTADVRYVLGTPAKAAQAETLAQTGAIQAGETP</sequence>
<keyword evidence="5" id="KW-0472">Membrane</keyword>